<sequence>MPSSVMMSDLSWEEYCRRITEEDAVVIVPVGAVEQHGYHLPLGTDWMMATYMACRAAENIGGVVAAPIAYGARSQVRTGGGPHRCGTTNLCAETLIALVRDVLMEIARHGARKIAVIDSHFENRFFLDEACYRAQEELRVSGRDVRIVKMLYAERIKPETLEIVYKGIGYPGLDLEHGGILETSMMLYCYPDLVNMTKVVDEPLPAFPPYDVYPVNPDWVPQSGCLSSGKAATREIGELLVEEFVALVTSCLRQEFR</sequence>
<dbReference type="OrthoDB" id="9801445at2"/>
<evidence type="ECO:0000256" key="4">
    <source>
        <dbReference type="ARBA" id="ARBA00022833"/>
    </source>
</evidence>
<gene>
    <name evidence="6" type="ORF">MAE02_27870</name>
</gene>
<keyword evidence="3" id="KW-0378">Hydrolase</keyword>
<dbReference type="NCBIfam" id="TIGR04448">
    <property type="entry name" value="creatininase"/>
    <property type="match status" value="1"/>
</dbReference>
<dbReference type="GO" id="GO:0006602">
    <property type="term" value="P:creatinine catabolic process"/>
    <property type="evidence" value="ECO:0007669"/>
    <property type="project" value="InterPro"/>
</dbReference>
<dbReference type="PANTHER" id="PTHR35005:SF1">
    <property type="entry name" value="2-AMINO-5-FORMYLAMINO-6-RIBOSYLAMINOPYRIMIDIN-4(3H)-ONE 5'-MONOPHOSPHATE DEFORMYLASE"/>
    <property type="match status" value="1"/>
</dbReference>
<accession>A0A512BT08</accession>
<dbReference type="GO" id="GO:0046872">
    <property type="term" value="F:metal ion binding"/>
    <property type="evidence" value="ECO:0007669"/>
    <property type="project" value="UniProtKB-KW"/>
</dbReference>
<evidence type="ECO:0000256" key="2">
    <source>
        <dbReference type="ARBA" id="ARBA00022723"/>
    </source>
</evidence>
<comment type="similarity">
    <text evidence="5">Belongs to the creatininase superfamily.</text>
</comment>
<evidence type="ECO:0000313" key="7">
    <source>
        <dbReference type="Proteomes" id="UP000321085"/>
    </source>
</evidence>
<dbReference type="GO" id="GO:0016811">
    <property type="term" value="F:hydrolase activity, acting on carbon-nitrogen (but not peptide) bonds, in linear amides"/>
    <property type="evidence" value="ECO:0007669"/>
    <property type="project" value="TreeGrafter"/>
</dbReference>
<keyword evidence="4" id="KW-0862">Zinc</keyword>
<dbReference type="GO" id="GO:0047789">
    <property type="term" value="F:creatininase activity"/>
    <property type="evidence" value="ECO:0007669"/>
    <property type="project" value="InterPro"/>
</dbReference>
<dbReference type="RefSeq" id="WP_114187304.1">
    <property type="nucleotide sequence ID" value="NZ_BJYU01000035.1"/>
</dbReference>
<organism evidence="6 7">
    <name type="scientific">Microvirga aerophila</name>
    <dbReference type="NCBI Taxonomy" id="670291"/>
    <lineage>
        <taxon>Bacteria</taxon>
        <taxon>Pseudomonadati</taxon>
        <taxon>Pseudomonadota</taxon>
        <taxon>Alphaproteobacteria</taxon>
        <taxon>Hyphomicrobiales</taxon>
        <taxon>Methylobacteriaceae</taxon>
        <taxon>Microvirga</taxon>
    </lineage>
</organism>
<dbReference type="InterPro" id="IPR024087">
    <property type="entry name" value="Creatininase-like_sf"/>
</dbReference>
<evidence type="ECO:0000256" key="3">
    <source>
        <dbReference type="ARBA" id="ARBA00022801"/>
    </source>
</evidence>
<dbReference type="SUPFAM" id="SSF102215">
    <property type="entry name" value="Creatininase"/>
    <property type="match status" value="1"/>
</dbReference>
<comment type="caution">
    <text evidence="6">The sequence shown here is derived from an EMBL/GenBank/DDBJ whole genome shotgun (WGS) entry which is preliminary data.</text>
</comment>
<evidence type="ECO:0000256" key="5">
    <source>
        <dbReference type="ARBA" id="ARBA00024029"/>
    </source>
</evidence>
<dbReference type="InterPro" id="IPR003785">
    <property type="entry name" value="Creatininase/forma_Hydrolase"/>
</dbReference>
<comment type="cofactor">
    <cofactor evidence="1">
        <name>Zn(2+)</name>
        <dbReference type="ChEBI" id="CHEBI:29105"/>
    </cofactor>
</comment>
<dbReference type="PANTHER" id="PTHR35005">
    <property type="entry name" value="3-DEHYDRO-SCYLLO-INOSOSE HYDROLASE"/>
    <property type="match status" value="1"/>
</dbReference>
<dbReference type="GO" id="GO:0009231">
    <property type="term" value="P:riboflavin biosynthetic process"/>
    <property type="evidence" value="ECO:0007669"/>
    <property type="project" value="TreeGrafter"/>
</dbReference>
<dbReference type="Pfam" id="PF02633">
    <property type="entry name" value="Creatininase"/>
    <property type="match status" value="1"/>
</dbReference>
<name>A0A512BT08_9HYPH</name>
<dbReference type="Gene3D" id="3.40.50.10310">
    <property type="entry name" value="Creatininase"/>
    <property type="match status" value="1"/>
</dbReference>
<dbReference type="Proteomes" id="UP000321085">
    <property type="component" value="Unassembled WGS sequence"/>
</dbReference>
<proteinExistence type="inferred from homology"/>
<keyword evidence="7" id="KW-1185">Reference proteome</keyword>
<reference evidence="6 7" key="1">
    <citation type="submission" date="2019-07" db="EMBL/GenBank/DDBJ databases">
        <title>Whole genome shotgun sequence of Microvirga aerophila NBRC 106136.</title>
        <authorList>
            <person name="Hosoyama A."/>
            <person name="Uohara A."/>
            <person name="Ohji S."/>
            <person name="Ichikawa N."/>
        </authorList>
    </citation>
    <scope>NUCLEOTIDE SEQUENCE [LARGE SCALE GENOMIC DNA]</scope>
    <source>
        <strain evidence="6 7">NBRC 106136</strain>
    </source>
</reference>
<evidence type="ECO:0000256" key="1">
    <source>
        <dbReference type="ARBA" id="ARBA00001947"/>
    </source>
</evidence>
<evidence type="ECO:0000313" key="6">
    <source>
        <dbReference type="EMBL" id="GEO15091.1"/>
    </source>
</evidence>
<dbReference type="EMBL" id="BJYU01000035">
    <property type="protein sequence ID" value="GEO15091.1"/>
    <property type="molecule type" value="Genomic_DNA"/>
</dbReference>
<dbReference type="InterPro" id="IPR031034">
    <property type="entry name" value="Creatininase"/>
</dbReference>
<keyword evidence="2" id="KW-0479">Metal-binding</keyword>
<dbReference type="GO" id="GO:0006601">
    <property type="term" value="P:creatine biosynthetic process"/>
    <property type="evidence" value="ECO:0007669"/>
    <property type="project" value="InterPro"/>
</dbReference>
<dbReference type="AlphaFoldDB" id="A0A512BT08"/>
<protein>
    <submittedName>
        <fullName evidence="6">Creatininase</fullName>
    </submittedName>
</protein>